<dbReference type="PANTHER" id="PTHR43709">
    <property type="entry name" value="ACONITATE ISOMERASE-RELATED"/>
    <property type="match status" value="1"/>
</dbReference>
<sequence length="250" mass="26870">MNVHVPRGVDAPILEAEEAEGEVPLLSLAGIPGREPPIYVELLEPHGSKPLLPTGQATNVLQLQDGSHIEATLVTAGNPTIFVSSQAVGLQGHELPSEMDYSRILPIVDQLRAQAAPLFGIEVSDQPRVSFVAEPAFYTTTAGDEIDAGAMDLLSRISTPGRIHHAFTGTGSIAIACAAQVEQSIPWRCIPESRRGNLLRVGHPGGVMEIKADVRHSDSRGWHAVGAGFERTSRYLMRGDVFIPRLERAP</sequence>
<dbReference type="SUPFAM" id="SSF54506">
    <property type="entry name" value="Diaminopimelate epimerase-like"/>
    <property type="match status" value="1"/>
</dbReference>
<organism evidence="3 4">
    <name type="scientific">Symbiodinium pilosum</name>
    <name type="common">Dinoflagellate</name>
    <dbReference type="NCBI Taxonomy" id="2952"/>
    <lineage>
        <taxon>Eukaryota</taxon>
        <taxon>Sar</taxon>
        <taxon>Alveolata</taxon>
        <taxon>Dinophyceae</taxon>
        <taxon>Suessiales</taxon>
        <taxon>Symbiodiniaceae</taxon>
        <taxon>Symbiodinium</taxon>
    </lineage>
</organism>
<gene>
    <name evidence="3" type="primary">mii</name>
    <name evidence="3" type="ORF">SPIL2461_LOCUS7713</name>
</gene>
<dbReference type="InterPro" id="IPR007400">
    <property type="entry name" value="PrpF-like"/>
</dbReference>
<dbReference type="Pfam" id="PF04303">
    <property type="entry name" value="PrpF"/>
    <property type="match status" value="1"/>
</dbReference>
<evidence type="ECO:0000313" key="3">
    <source>
        <dbReference type="EMBL" id="CAE7331672.1"/>
    </source>
</evidence>
<keyword evidence="4" id="KW-1185">Reference proteome</keyword>
<protein>
    <submittedName>
        <fullName evidence="3">Mii protein</fullName>
    </submittedName>
</protein>
<dbReference type="OrthoDB" id="10267539at2759"/>
<evidence type="ECO:0000256" key="1">
    <source>
        <dbReference type="ARBA" id="ARBA00007673"/>
    </source>
</evidence>
<dbReference type="EMBL" id="CAJNIZ010012225">
    <property type="protein sequence ID" value="CAE7331672.1"/>
    <property type="molecule type" value="Genomic_DNA"/>
</dbReference>
<dbReference type="AlphaFoldDB" id="A0A812P752"/>
<comment type="caution">
    <text evidence="3">The sequence shown here is derived from an EMBL/GenBank/DDBJ whole genome shotgun (WGS) entry which is preliminary data.</text>
</comment>
<comment type="similarity">
    <text evidence="1">Belongs to the PrpF family.</text>
</comment>
<keyword evidence="2" id="KW-0413">Isomerase</keyword>
<proteinExistence type="inferred from homology"/>
<evidence type="ECO:0000313" key="4">
    <source>
        <dbReference type="Proteomes" id="UP000649617"/>
    </source>
</evidence>
<evidence type="ECO:0000256" key="2">
    <source>
        <dbReference type="ARBA" id="ARBA00023235"/>
    </source>
</evidence>
<dbReference type="PANTHER" id="PTHR43709:SF2">
    <property type="entry name" value="DUF453 DOMAIN PROTEIN (AFU_ORTHOLOGUE AFUA_6G00360)"/>
    <property type="match status" value="1"/>
</dbReference>
<dbReference type="GO" id="GO:0016853">
    <property type="term" value="F:isomerase activity"/>
    <property type="evidence" value="ECO:0007669"/>
    <property type="project" value="UniProtKB-KW"/>
</dbReference>
<dbReference type="Proteomes" id="UP000649617">
    <property type="component" value="Unassembled WGS sequence"/>
</dbReference>
<dbReference type="Gene3D" id="3.10.310.10">
    <property type="entry name" value="Diaminopimelate Epimerase, Chain A, domain 1"/>
    <property type="match status" value="1"/>
</dbReference>
<reference evidence="3" key="1">
    <citation type="submission" date="2021-02" db="EMBL/GenBank/DDBJ databases">
        <authorList>
            <person name="Dougan E. K."/>
            <person name="Rhodes N."/>
            <person name="Thang M."/>
            <person name="Chan C."/>
        </authorList>
    </citation>
    <scope>NUCLEOTIDE SEQUENCE</scope>
</reference>
<accession>A0A812P752</accession>
<name>A0A812P752_SYMPI</name>